<dbReference type="PANTHER" id="PTHR30506">
    <property type="entry name" value="INNER MEMBRANE PROTEIN"/>
    <property type="match status" value="1"/>
</dbReference>
<dbReference type="GeneID" id="56028932"/>
<feature type="transmembrane region" description="Helical" evidence="6">
    <location>
        <begin position="154"/>
        <end position="173"/>
    </location>
</feature>
<evidence type="ECO:0000256" key="3">
    <source>
        <dbReference type="ARBA" id="ARBA00022692"/>
    </source>
</evidence>
<protein>
    <submittedName>
        <fullName evidence="8">TRIC cation channel family protein</fullName>
    </submittedName>
</protein>
<feature type="transmembrane region" description="Helical" evidence="6">
    <location>
        <begin position="127"/>
        <end position="149"/>
    </location>
</feature>
<reference evidence="8 9" key="1">
    <citation type="submission" date="2020-07" db="EMBL/GenBank/DDBJ databases">
        <title>Gai3-2, isolated from salt lake.</title>
        <authorList>
            <person name="Cui H."/>
            <person name="Shi X."/>
        </authorList>
    </citation>
    <scope>NUCLEOTIDE SEQUENCE [LARGE SCALE GENOMIC DNA]</scope>
    <source>
        <strain evidence="8 9">Gai3-2</strain>
    </source>
</reference>
<evidence type="ECO:0000256" key="1">
    <source>
        <dbReference type="ARBA" id="ARBA00004651"/>
    </source>
</evidence>
<keyword evidence="3 6" id="KW-0812">Transmembrane</keyword>
<feature type="transmembrane region" description="Helical" evidence="6">
    <location>
        <begin position="69"/>
        <end position="88"/>
    </location>
</feature>
<dbReference type="AlphaFoldDB" id="A0A7D5GBN0"/>
<keyword evidence="5 6" id="KW-0472">Membrane</keyword>
<feature type="domain" description="Glycine transporter" evidence="7">
    <location>
        <begin position="103"/>
        <end position="175"/>
    </location>
</feature>
<comment type="subcellular location">
    <subcellularLocation>
        <location evidence="1">Cell membrane</location>
        <topology evidence="1">Multi-pass membrane protein</topology>
    </subcellularLocation>
</comment>
<evidence type="ECO:0000313" key="8">
    <source>
        <dbReference type="EMBL" id="QLG27646.1"/>
    </source>
</evidence>
<evidence type="ECO:0000256" key="5">
    <source>
        <dbReference type="ARBA" id="ARBA00023136"/>
    </source>
</evidence>
<dbReference type="EMBL" id="CP058529">
    <property type="protein sequence ID" value="QLG27646.1"/>
    <property type="molecule type" value="Genomic_DNA"/>
</dbReference>
<dbReference type="Proteomes" id="UP000509750">
    <property type="component" value="Chromosome"/>
</dbReference>
<gene>
    <name evidence="8" type="ORF">HUG10_08825</name>
</gene>
<name>A0A7D5GBN0_9EURY</name>
<evidence type="ECO:0000259" key="7">
    <source>
        <dbReference type="Pfam" id="PF03458"/>
    </source>
</evidence>
<feature type="transmembrane region" description="Helical" evidence="6">
    <location>
        <begin position="38"/>
        <end position="57"/>
    </location>
</feature>
<feature type="domain" description="Glycine transporter" evidence="7">
    <location>
        <begin position="16"/>
        <end position="86"/>
    </location>
</feature>
<keyword evidence="2" id="KW-1003">Cell membrane</keyword>
<dbReference type="Pfam" id="PF03458">
    <property type="entry name" value="Gly_transporter"/>
    <property type="match status" value="2"/>
</dbReference>
<dbReference type="OrthoDB" id="116318at2157"/>
<organism evidence="8 9">
    <name type="scientific">Halorarum halophilum</name>
    <dbReference type="NCBI Taxonomy" id="2743090"/>
    <lineage>
        <taxon>Archaea</taxon>
        <taxon>Methanobacteriati</taxon>
        <taxon>Methanobacteriota</taxon>
        <taxon>Stenosarchaea group</taxon>
        <taxon>Halobacteria</taxon>
        <taxon>Halobacteriales</taxon>
        <taxon>Haloferacaceae</taxon>
        <taxon>Halorarum</taxon>
    </lineage>
</organism>
<proteinExistence type="predicted"/>
<dbReference type="GO" id="GO:0005886">
    <property type="term" value="C:plasma membrane"/>
    <property type="evidence" value="ECO:0007669"/>
    <property type="project" value="UniProtKB-SubCell"/>
</dbReference>
<dbReference type="PANTHER" id="PTHR30506:SF3">
    <property type="entry name" value="UPF0126 INNER MEMBRANE PROTEIN YADS-RELATED"/>
    <property type="match status" value="1"/>
</dbReference>
<feature type="transmembrane region" description="Helical" evidence="6">
    <location>
        <begin position="185"/>
        <end position="205"/>
    </location>
</feature>
<dbReference type="RefSeq" id="WP_179169221.1">
    <property type="nucleotide sequence ID" value="NZ_CP058529.1"/>
</dbReference>
<accession>A0A7D5GBN0</accession>
<feature type="transmembrane region" description="Helical" evidence="6">
    <location>
        <begin position="14"/>
        <end position="31"/>
    </location>
</feature>
<keyword evidence="4 6" id="KW-1133">Transmembrane helix</keyword>
<dbReference type="InterPro" id="IPR005115">
    <property type="entry name" value="Gly_transporter"/>
</dbReference>
<keyword evidence="9" id="KW-1185">Reference proteome</keyword>
<evidence type="ECO:0000256" key="2">
    <source>
        <dbReference type="ARBA" id="ARBA00022475"/>
    </source>
</evidence>
<sequence length="218" mass="21801">MTQEIVDALFGDPFAVMNTIGLVAFALVGATKAIREEFDMFGVTVVGLATAFAGGMTRDLLVDRIPLALSSPIEIGLGVLGVGLAIGVSATLESADTHPLTLLSDAIGLAAFTTAGAIVATQADIPAFGIVAIATVNAVGGGAVADILLDRSPFILLVDFYASCAVLGGSTYWLVVTAGGSDGTAAALCAAVVIGTRTGALIYGWSVPSAQGLGLTRE</sequence>
<evidence type="ECO:0000256" key="6">
    <source>
        <dbReference type="SAM" id="Phobius"/>
    </source>
</evidence>
<evidence type="ECO:0000256" key="4">
    <source>
        <dbReference type="ARBA" id="ARBA00022989"/>
    </source>
</evidence>
<dbReference type="KEGG" id="halg:HUG10_08825"/>
<evidence type="ECO:0000313" key="9">
    <source>
        <dbReference type="Proteomes" id="UP000509750"/>
    </source>
</evidence>
<feature type="transmembrane region" description="Helical" evidence="6">
    <location>
        <begin position="100"/>
        <end position="121"/>
    </location>
</feature>